<keyword evidence="5" id="KW-1185">Reference proteome</keyword>
<dbReference type="EMBL" id="LSMT01000458">
    <property type="protein sequence ID" value="PFX17651.1"/>
    <property type="molecule type" value="Genomic_DNA"/>
</dbReference>
<feature type="region of interest" description="Disordered" evidence="3">
    <location>
        <begin position="532"/>
        <end position="689"/>
    </location>
</feature>
<feature type="region of interest" description="Disordered" evidence="3">
    <location>
        <begin position="159"/>
        <end position="192"/>
    </location>
</feature>
<feature type="compositionally biased region" description="Basic and acidic residues" evidence="3">
    <location>
        <begin position="98"/>
        <end position="112"/>
    </location>
</feature>
<feature type="compositionally biased region" description="Polar residues" evidence="3">
    <location>
        <begin position="2387"/>
        <end position="2400"/>
    </location>
</feature>
<dbReference type="Pfam" id="PF00071">
    <property type="entry name" value="Ras"/>
    <property type="match status" value="1"/>
</dbReference>
<feature type="compositionally biased region" description="Basic and acidic residues" evidence="3">
    <location>
        <begin position="1289"/>
        <end position="1301"/>
    </location>
</feature>
<feature type="region of interest" description="Disordered" evidence="3">
    <location>
        <begin position="345"/>
        <end position="396"/>
    </location>
</feature>
<evidence type="ECO:0000313" key="5">
    <source>
        <dbReference type="Proteomes" id="UP000225706"/>
    </source>
</evidence>
<dbReference type="STRING" id="50429.A0A2B4RJ59"/>
<dbReference type="SMART" id="SM00176">
    <property type="entry name" value="RAN"/>
    <property type="match status" value="1"/>
</dbReference>
<dbReference type="NCBIfam" id="TIGR00231">
    <property type="entry name" value="small_GTP"/>
    <property type="match status" value="1"/>
</dbReference>
<dbReference type="PROSITE" id="PS51419">
    <property type="entry name" value="RAB"/>
    <property type="match status" value="1"/>
</dbReference>
<comment type="caution">
    <text evidence="4">The sequence shown here is derived from an EMBL/GenBank/DDBJ whole genome shotgun (WGS) entry which is preliminary data.</text>
</comment>
<feature type="region of interest" description="Disordered" evidence="3">
    <location>
        <begin position="1009"/>
        <end position="1044"/>
    </location>
</feature>
<feature type="compositionally biased region" description="Basic and acidic residues" evidence="3">
    <location>
        <begin position="886"/>
        <end position="902"/>
    </location>
</feature>
<name>A0A2B4RJ59_STYPI</name>
<evidence type="ECO:0000256" key="1">
    <source>
        <dbReference type="ARBA" id="ARBA00022741"/>
    </source>
</evidence>
<keyword evidence="2" id="KW-0342">GTP-binding</keyword>
<feature type="compositionally biased region" description="Polar residues" evidence="3">
    <location>
        <begin position="167"/>
        <end position="184"/>
    </location>
</feature>
<feature type="region of interest" description="Disordered" evidence="3">
    <location>
        <begin position="1115"/>
        <end position="1135"/>
    </location>
</feature>
<feature type="compositionally biased region" description="Polar residues" evidence="3">
    <location>
        <begin position="346"/>
        <end position="358"/>
    </location>
</feature>
<feature type="compositionally biased region" description="Basic and acidic residues" evidence="3">
    <location>
        <begin position="363"/>
        <end position="395"/>
    </location>
</feature>
<feature type="region of interest" description="Disordered" evidence="3">
    <location>
        <begin position="92"/>
        <end position="126"/>
    </location>
</feature>
<dbReference type="InterPro" id="IPR001806">
    <property type="entry name" value="Small_GTPase"/>
</dbReference>
<keyword evidence="1" id="KW-0547">Nucleotide-binding</keyword>
<dbReference type="InterPro" id="IPR005225">
    <property type="entry name" value="Small_GTP-bd"/>
</dbReference>
<feature type="compositionally biased region" description="Polar residues" evidence="3">
    <location>
        <begin position="1655"/>
        <end position="1664"/>
    </location>
</feature>
<feature type="compositionally biased region" description="Basic and acidic residues" evidence="3">
    <location>
        <begin position="653"/>
        <end position="666"/>
    </location>
</feature>
<accession>A0A2B4RJ59</accession>
<feature type="region of interest" description="Disordered" evidence="3">
    <location>
        <begin position="286"/>
        <end position="324"/>
    </location>
</feature>
<dbReference type="PRINTS" id="PR00449">
    <property type="entry name" value="RASTRNSFRMNG"/>
</dbReference>
<feature type="compositionally biased region" description="Basic residues" evidence="3">
    <location>
        <begin position="286"/>
        <end position="306"/>
    </location>
</feature>
<feature type="region of interest" description="Disordered" evidence="3">
    <location>
        <begin position="768"/>
        <end position="992"/>
    </location>
</feature>
<feature type="compositionally biased region" description="Polar residues" evidence="3">
    <location>
        <begin position="1012"/>
        <end position="1027"/>
    </location>
</feature>
<reference evidence="5" key="1">
    <citation type="journal article" date="2017" name="bioRxiv">
        <title>Comparative analysis of the genomes of Stylophora pistillata and Acropora digitifera provides evidence for extensive differences between species of corals.</title>
        <authorList>
            <person name="Voolstra C.R."/>
            <person name="Li Y."/>
            <person name="Liew Y.J."/>
            <person name="Baumgarten S."/>
            <person name="Zoccola D."/>
            <person name="Flot J.-F."/>
            <person name="Tambutte S."/>
            <person name="Allemand D."/>
            <person name="Aranda M."/>
        </authorList>
    </citation>
    <scope>NUCLEOTIDE SEQUENCE [LARGE SCALE GENOMIC DNA]</scope>
</reference>
<dbReference type="InterPro" id="IPR050227">
    <property type="entry name" value="Rab"/>
</dbReference>
<evidence type="ECO:0000256" key="2">
    <source>
        <dbReference type="ARBA" id="ARBA00023134"/>
    </source>
</evidence>
<dbReference type="InterPro" id="IPR027417">
    <property type="entry name" value="P-loop_NTPase"/>
</dbReference>
<evidence type="ECO:0000313" key="4">
    <source>
        <dbReference type="EMBL" id="PFX17651.1"/>
    </source>
</evidence>
<feature type="compositionally biased region" description="Basic residues" evidence="3">
    <location>
        <begin position="2366"/>
        <end position="2376"/>
    </location>
</feature>
<feature type="region of interest" description="Disordered" evidence="3">
    <location>
        <begin position="1531"/>
        <end position="1556"/>
    </location>
</feature>
<feature type="region of interest" description="Disordered" evidence="3">
    <location>
        <begin position="2482"/>
        <end position="2540"/>
    </location>
</feature>
<feature type="region of interest" description="Disordered" evidence="3">
    <location>
        <begin position="249"/>
        <end position="270"/>
    </location>
</feature>
<feature type="compositionally biased region" description="Polar residues" evidence="3">
    <location>
        <begin position="2145"/>
        <end position="2161"/>
    </location>
</feature>
<dbReference type="PANTHER" id="PTHR47977">
    <property type="entry name" value="RAS-RELATED PROTEIN RAB"/>
    <property type="match status" value="1"/>
</dbReference>
<feature type="compositionally biased region" description="Basic and acidic residues" evidence="3">
    <location>
        <begin position="589"/>
        <end position="629"/>
    </location>
</feature>
<dbReference type="GO" id="GO:0003924">
    <property type="term" value="F:GTPase activity"/>
    <property type="evidence" value="ECO:0007669"/>
    <property type="project" value="InterPro"/>
</dbReference>
<feature type="region of interest" description="Disordered" evidence="3">
    <location>
        <begin position="32"/>
        <end position="53"/>
    </location>
</feature>
<feature type="compositionally biased region" description="Basic and acidic residues" evidence="3">
    <location>
        <begin position="1667"/>
        <end position="1678"/>
    </location>
</feature>
<dbReference type="SMART" id="SM00174">
    <property type="entry name" value="RHO"/>
    <property type="match status" value="1"/>
</dbReference>
<dbReference type="FunFam" id="3.40.50.300:FF:001822">
    <property type="entry name" value="RAB family"/>
    <property type="match status" value="1"/>
</dbReference>
<dbReference type="PROSITE" id="PS51421">
    <property type="entry name" value="RAS"/>
    <property type="match status" value="1"/>
</dbReference>
<dbReference type="Proteomes" id="UP000225706">
    <property type="component" value="Unassembled WGS sequence"/>
</dbReference>
<protein>
    <submittedName>
        <fullName evidence="4">Ras and EF-hand domain-containing protein</fullName>
    </submittedName>
</protein>
<dbReference type="SMART" id="SM00175">
    <property type="entry name" value="RAB"/>
    <property type="match status" value="1"/>
</dbReference>
<sequence length="2739" mass="303688">MSYSPTAPTYVSRLDSQFRRFVNVVYHESPTSSMNDLSEAATESLQSGSFSEKSPEFTAIDAYVDDGSPGVQGQREVSEFYLEYVNVLSSGSETSFTSDDKEIAKSRPESRSHSSNSEQRYNRDRIPSHFSLEDSVFLSDGCQESLYEENEINYYLHKRSSSKRQSDSNAPTLESFSSEAGSEGNNRHQNETGHFREHIEGIKTSAPSGCIEEKGNISSVPWFHGQEVIPDGLQKTSRRIHDSLDDLFSEDSELRDSPEVVEDGYSSTSSADSSFVRFALVGKRGSKRMKRNVPTRLSHKDRHKRHSNEPSRERRESGGKEGDEGVMACVVSGFSGGPAVRVFRNDVSQQSYPRSRSYPQYPRDLEEALTRRDETKSAESTEGTRAKNKRSKESGGRIVFGVFGTQGNPPDVDQDSGIGCNTIELHPNRENLSHNMENSNDYNGTLTAFDGKKHFVQDHLSQTASQNDGGGENDGYLTREDRIKAFSKSVEVTPSSGAWKRFSTDARNERVKQKQLENAKKEDQDFLVHSMARSITGEKDERGTALESRISGAPERPIDVSVKAIGKTPKVRRQRRKPSEVEQQGLQNGKDKTKASKFSTEELYARYPERQHEMGDGRSKDLSGLHTDEFVNIQEPSSTFDSATYSLDLSSDQQDRTERGSLESRTEFSIPEAQLKIDKNGGPYPEGQMGVALASDLDNVEHSSEEKCTLSQISESNQACLDVFKSSEVSRNYLREGIAGHDNEVPSSESLGKNSLITTENWRMNQGVALDAANESEGADLTEYDSSSKSAGDIAAKATRKEKGCPTPSCGTTEERMDTDDNWTANDTRYQRDEVNSASSKPERTPGIGLEPKEDTASVNSPENDMEITKQPRKRKDFPSFLDSQSETKKKAAEEEKRETGHSRKIKPLSKTYSERDERRPTVKSEFSLKPFSATVPHLKRNSIDRPEGHQTTTIRYPRRLYQETSCSREKASKRHFHTEKDHGSANSSKGDVSRVTFVKSDHLNASYHVEATSSQGTLRSTSSQESTTDRALASDHDEKSISFIPESEDDFASTQGISREIKEPQRSLTGPSFAEDAKTFELKLGESGQRRLTEEIPQFSSSNNRRSLIPPSMERATTSVPEVEGKSHGEIQGEIPDISSRSSLITPLETIASSGPKLEGSGRSVLTEKSLEISCSDHQSFLADVTYPERSTFSQPAIKGDERKRLIEAIPQISSGSHPTSLTASSSEESVTLSKGKLEASGHVLLTAAELPKSFSSRYQSSRTAPSFIDTSSLSEPKLEGRELSRLIEENPRTSARDHQSSLTTPPFKESPAPSEPDFGGKEKLVHTDKISKIKTKNPQSYLNVSSKETYASSEPKLESEILEKVLISENGGENSDGEDPKLFDSTGKENLDGHVLPGEEEVAWCDIESKAFSTGHSLILNNDNEVRDTDEDVEKKLQSLNSFTEPVLKTNDSRKVLTLSTVISTSTETSRPEKVVNTPYRYSYDKPRINSSSEEFGGYDKQDANSFNPKIDHEDSEFSNNETCVFENNIGSSPSASPEIISTDDSPVRDEEMRGNEVEEISCTHEEDVYSSADQLFEGYGNNATDPIYPGNSHSSSGEVDMKIEGDAQADVTTNFLSEKIFRPNETRKIYLVQPADVASRRSSFGCDRTESPNENESSYDTDANLERKDAPDRRPVANPATFLLSDLEEKSETGQLYEHYTNYSAMQVLDKQCQVELLQENFRKYESRESQTSFLNGATNKECQTNMVSDLPNLRGTLQNQSIECQTEVPTNCCVKCGGIVQSFDFQDKLSMECRYTNRESRTISEDGNISTSTKQCQTSPSSEDLSQLLFHQSSATIIGSKAVREISFESKGCQTSEKCLLLSTSGAEVFQVLRSHHQVDVSDKEMQTSSDVVLVSSSAQCDILPFTCVGELAARVNETSRLVSFATKECQTVHDLELLLATSKHCQTFSFETTSAGNESKPTIVSKGCQTLPVGRTESKECQTMDEIALDIADVTRSSKGDQSISHTSVECQTISDSITELYHPLWDRSETMKVVGDEPRNKSSDPLNRNELTISCENKGSQTKPERVILLTSSKLCQTTTLDTAVACENKESQTQLDDEILLILSKACQTTPFGLDDTDSKSSIDGPIGSQDFELSLAASSEPQLEISSPSNQMASRHRPATYGKSPDTTEESFMEFQLFHGMDETDLCKSKAVEPLSPVGSSVVVDFSDKGCQAMLCDCGNCAEQHPLVSNSTEVSSDLERGAAMRVSEGMQKEQASLIKQLDMLRDMNQKLRDDKDAIEAAHQAMLMAKKERGYGSLSDEIEEAEKKTKVSRQGSQMSKYVRKRRTPGAEDTWGNQGSVGSLSEEEVDGPNSDSARPPARRRSKRRDMKKQGSVLHSYFPNTGSGSQSSVSLPDSIREEAEFDGDPTLELISDEKLKEDERPAWAQKILSCVQPKELVEEEREDSQMRASDEELEEDVFRTRKTELISGAATNKIKKGKDDSDMSYSEGMSGETGSETDDRPNSPRAAPVGKDNEMSRVGSQDMSEAGVSAVSEHATPERVFKVVFVGDSGVGKSSFIHRFCHDAWRPSFTATIGVDFQIKTMNIDGRCIALQLWDTAGQERFRSITKQYFRKADGVIVFYDITMETSFLNIKNWMISVEEGTDDGTAIMIVGNKIDLVEDDTHRAVQSQEGKKLAEEYKALYSETSAKTGYNIPESMAEFSKMLQVREDELMQSVLNLVEEKPGKKKCCK</sequence>
<dbReference type="SMART" id="SM00173">
    <property type="entry name" value="RAS"/>
    <property type="match status" value="1"/>
</dbReference>
<dbReference type="OrthoDB" id="5985264at2759"/>
<feature type="compositionally biased region" description="Basic and acidic residues" evidence="3">
    <location>
        <begin position="913"/>
        <end position="923"/>
    </location>
</feature>
<dbReference type="GO" id="GO:0005525">
    <property type="term" value="F:GTP binding"/>
    <property type="evidence" value="ECO:0007669"/>
    <property type="project" value="UniProtKB-KW"/>
</dbReference>
<dbReference type="SUPFAM" id="SSF52540">
    <property type="entry name" value="P-loop containing nucleoside triphosphate hydrolases"/>
    <property type="match status" value="1"/>
</dbReference>
<dbReference type="CDD" id="cd00154">
    <property type="entry name" value="Rab"/>
    <property type="match status" value="1"/>
</dbReference>
<feature type="region of interest" description="Disordered" evidence="3">
    <location>
        <begin position="1644"/>
        <end position="1680"/>
    </location>
</feature>
<organism evidence="4 5">
    <name type="scientific">Stylophora pistillata</name>
    <name type="common">Smooth cauliflower coral</name>
    <dbReference type="NCBI Taxonomy" id="50429"/>
    <lineage>
        <taxon>Eukaryota</taxon>
        <taxon>Metazoa</taxon>
        <taxon>Cnidaria</taxon>
        <taxon>Anthozoa</taxon>
        <taxon>Hexacorallia</taxon>
        <taxon>Scleractinia</taxon>
        <taxon>Astrocoeniina</taxon>
        <taxon>Pocilloporidae</taxon>
        <taxon>Stylophora</taxon>
    </lineage>
</organism>
<feature type="compositionally biased region" description="Basic and acidic residues" evidence="3">
    <location>
        <begin position="307"/>
        <end position="323"/>
    </location>
</feature>
<proteinExistence type="predicted"/>
<feature type="region of interest" description="Disordered" evidence="3">
    <location>
        <begin position="2145"/>
        <end position="2175"/>
    </location>
</feature>
<dbReference type="Gene3D" id="3.40.50.300">
    <property type="entry name" value="P-loop containing nucleotide triphosphate hydrolases"/>
    <property type="match status" value="1"/>
</dbReference>
<feature type="region of interest" description="Disordered" evidence="3">
    <location>
        <begin position="1289"/>
        <end position="1324"/>
    </location>
</feature>
<feature type="compositionally biased region" description="Polar residues" evidence="3">
    <location>
        <begin position="634"/>
        <end position="652"/>
    </location>
</feature>
<gene>
    <name evidence="4" type="primary">rasef</name>
    <name evidence="4" type="ORF">AWC38_SpisGene18018</name>
</gene>
<feature type="region of interest" description="Disordered" evidence="3">
    <location>
        <begin position="2307"/>
        <end position="2416"/>
    </location>
</feature>
<evidence type="ECO:0000256" key="3">
    <source>
        <dbReference type="SAM" id="MobiDB-lite"/>
    </source>
</evidence>
<feature type="compositionally biased region" description="Polar residues" evidence="3">
    <location>
        <begin position="32"/>
        <end position="52"/>
    </location>
</feature>